<keyword evidence="2" id="KW-0282">Flagellum</keyword>
<evidence type="ECO:0000256" key="1">
    <source>
        <dbReference type="SAM" id="MobiDB-lite"/>
    </source>
</evidence>
<keyword evidence="2" id="KW-0969">Cilium</keyword>
<feature type="compositionally biased region" description="Low complexity" evidence="1">
    <location>
        <begin position="238"/>
        <end position="252"/>
    </location>
</feature>
<feature type="compositionally biased region" description="Polar residues" evidence="1">
    <location>
        <begin position="296"/>
        <end position="305"/>
    </location>
</feature>
<keyword evidence="3" id="KW-1185">Reference proteome</keyword>
<reference evidence="2" key="1">
    <citation type="submission" date="2019-12" db="EMBL/GenBank/DDBJ databases">
        <title>Genome sequence of Babesia ovis.</title>
        <authorList>
            <person name="Yamagishi J."/>
            <person name="Sevinc F."/>
            <person name="Xuan X."/>
        </authorList>
    </citation>
    <scope>NUCLEOTIDE SEQUENCE</scope>
    <source>
        <strain evidence="2">Selcuk</strain>
    </source>
</reference>
<dbReference type="OrthoDB" id="366272at2759"/>
<comment type="caution">
    <text evidence="2">The sequence shown here is derived from an EMBL/GenBank/DDBJ whole genome shotgun (WGS) entry which is preliminary data.</text>
</comment>
<feature type="compositionally biased region" description="Polar residues" evidence="1">
    <location>
        <begin position="179"/>
        <end position="191"/>
    </location>
</feature>
<feature type="region of interest" description="Disordered" evidence="1">
    <location>
        <begin position="296"/>
        <end position="344"/>
    </location>
</feature>
<dbReference type="EMBL" id="BLIY01000002">
    <property type="protein sequence ID" value="GFE52755.1"/>
    <property type="molecule type" value="Genomic_DNA"/>
</dbReference>
<feature type="region of interest" description="Disordered" evidence="1">
    <location>
        <begin position="230"/>
        <end position="252"/>
    </location>
</feature>
<organism evidence="2 3">
    <name type="scientific">Babesia ovis</name>
    <dbReference type="NCBI Taxonomy" id="5869"/>
    <lineage>
        <taxon>Eukaryota</taxon>
        <taxon>Sar</taxon>
        <taxon>Alveolata</taxon>
        <taxon>Apicomplexa</taxon>
        <taxon>Aconoidasida</taxon>
        <taxon>Piroplasmida</taxon>
        <taxon>Babesiidae</taxon>
        <taxon>Babesia</taxon>
    </lineage>
</organism>
<sequence length="446" mass="47875">MSYNKGDKLPDPYSNYVIYVNPLQYARICLRRAQRDRILQKRGRPAPSYVPLAVRYEPPTFKRGRQDFEASGQSYGYVGYPPQSYGMYSDLRYSRGGEYAHSFGKMFRSNDGIPSKFTDAAAMIAGPKDQLGYSSGAVSSSSRSHPSGYNSPTSGSPSGRVAMPEGFSGDLYALPHPSSMESLGSVQQRGSMESIESLERTTSESYSSGELYAPMPTRFHNIAQLASHPNGLSAEGYSPSSSSGQDPVPSASRVIPQMSRYSSIDDVLSKGSTGTDYYVHKLGSTVYTNGSYSAETYSGDSCSSESHSKDGCISSGDGRDFYPPNASTYTTTVTNENGRNDDSDGLLNKCLDTHEPTNDGASTQEINNGSHNLVPTNGQTYAQDRGNYGPTGHSGYTDSMDSPTDGAMYHTGADLEPASDNIDEVAAAGDMSCSYSQQVVEGVGGY</sequence>
<evidence type="ECO:0000313" key="3">
    <source>
        <dbReference type="Proteomes" id="UP001057455"/>
    </source>
</evidence>
<feature type="compositionally biased region" description="Polar residues" evidence="1">
    <location>
        <begin position="325"/>
        <end position="337"/>
    </location>
</feature>
<protein>
    <submittedName>
        <fullName evidence="2">Flagellar hook-associated 2 C-terminus family protein, putative</fullName>
    </submittedName>
</protein>
<feature type="compositionally biased region" description="Low complexity" evidence="1">
    <location>
        <begin position="134"/>
        <end position="151"/>
    </location>
</feature>
<keyword evidence="2" id="KW-0966">Cell projection</keyword>
<accession>A0A9W5WTD7</accession>
<dbReference type="Proteomes" id="UP001057455">
    <property type="component" value="Unassembled WGS sequence"/>
</dbReference>
<gene>
    <name evidence="2" type="ORF">BaOVIS_001590</name>
</gene>
<evidence type="ECO:0000313" key="2">
    <source>
        <dbReference type="EMBL" id="GFE52755.1"/>
    </source>
</evidence>
<name>A0A9W5WTD7_BABOV</name>
<feature type="region of interest" description="Disordered" evidence="1">
    <location>
        <begin position="132"/>
        <end position="207"/>
    </location>
</feature>
<dbReference type="AlphaFoldDB" id="A0A9W5WTD7"/>
<proteinExistence type="predicted"/>